<sequence length="101" mass="11079">MDTYPEAEDDGAWGLTDIPDSDELSEVQSGAVKTSSPPPIFYSREIVTGLDNNSASDEVYTDESDEGYYSGEMNPMVTDGLIRGTLEYAYAKTVLKRPVRS</sequence>
<feature type="region of interest" description="Disordered" evidence="1">
    <location>
        <begin position="1"/>
        <end position="38"/>
    </location>
</feature>
<feature type="compositionally biased region" description="Acidic residues" evidence="1">
    <location>
        <begin position="1"/>
        <end position="11"/>
    </location>
</feature>
<dbReference type="Proteomes" id="UP000054532">
    <property type="component" value="Unassembled WGS sequence"/>
</dbReference>
<evidence type="ECO:0000313" key="2">
    <source>
        <dbReference type="EMBL" id="ETM44420.1"/>
    </source>
</evidence>
<proteinExistence type="predicted"/>
<accession>W2N7B1</accession>
<organism evidence="2">
    <name type="scientific">Phytophthora nicotianae</name>
    <name type="common">Potato buckeye rot agent</name>
    <name type="synonym">Phytophthora parasitica</name>
    <dbReference type="NCBI Taxonomy" id="4792"/>
    <lineage>
        <taxon>Eukaryota</taxon>
        <taxon>Sar</taxon>
        <taxon>Stramenopiles</taxon>
        <taxon>Oomycota</taxon>
        <taxon>Peronosporomycetes</taxon>
        <taxon>Peronosporales</taxon>
        <taxon>Peronosporaceae</taxon>
        <taxon>Phytophthora</taxon>
    </lineage>
</organism>
<feature type="compositionally biased region" description="Polar residues" evidence="1">
    <location>
        <begin position="26"/>
        <end position="35"/>
    </location>
</feature>
<dbReference type="AlphaFoldDB" id="W2N7B1"/>
<evidence type="ECO:0000256" key="1">
    <source>
        <dbReference type="SAM" id="MobiDB-lite"/>
    </source>
</evidence>
<gene>
    <name evidence="2" type="ORF">L914_10342</name>
</gene>
<reference evidence="2" key="1">
    <citation type="submission" date="2013-11" db="EMBL/GenBank/DDBJ databases">
        <title>The Genome Sequence of Phytophthora parasitica IAC_01/95.</title>
        <authorList>
            <consortium name="The Broad Institute Genomics Platform"/>
            <person name="Russ C."/>
            <person name="Tyler B."/>
            <person name="Panabieres F."/>
            <person name="Shan W."/>
            <person name="Tripathy S."/>
            <person name="Grunwald N."/>
            <person name="Machado M."/>
            <person name="Johnson C.S."/>
            <person name="Arredondo F."/>
            <person name="Hong C."/>
            <person name="Coffey M."/>
            <person name="Young S.K."/>
            <person name="Zeng Q."/>
            <person name="Gargeya S."/>
            <person name="Fitzgerald M."/>
            <person name="Abouelleil A."/>
            <person name="Alvarado L."/>
            <person name="Chapman S.B."/>
            <person name="Gainer-Dewar J."/>
            <person name="Goldberg J."/>
            <person name="Griggs A."/>
            <person name="Gujja S."/>
            <person name="Hansen M."/>
            <person name="Howarth C."/>
            <person name="Imamovic A."/>
            <person name="Ireland A."/>
            <person name="Larimer J."/>
            <person name="McCowan C."/>
            <person name="Murphy C."/>
            <person name="Pearson M."/>
            <person name="Poon T.W."/>
            <person name="Priest M."/>
            <person name="Roberts A."/>
            <person name="Saif S."/>
            <person name="Shea T."/>
            <person name="Sykes S."/>
            <person name="Wortman J."/>
            <person name="Nusbaum C."/>
            <person name="Birren B."/>
        </authorList>
    </citation>
    <scope>NUCLEOTIDE SEQUENCE [LARGE SCALE GENOMIC DNA]</scope>
    <source>
        <strain evidence="2">IAC_01/95</strain>
    </source>
</reference>
<protein>
    <submittedName>
        <fullName evidence="2">Uncharacterized protein</fullName>
    </submittedName>
</protein>
<dbReference type="EMBL" id="KI693371">
    <property type="protein sequence ID" value="ETM44420.1"/>
    <property type="molecule type" value="Genomic_DNA"/>
</dbReference>
<name>W2N7B1_PHYNI</name>